<dbReference type="PANTHER" id="PTHR16201:SF34">
    <property type="entry name" value="LYSOSOMAL AMINO ACID TRANSPORTER 1"/>
    <property type="match status" value="1"/>
</dbReference>
<feature type="transmembrane region" description="Helical" evidence="5">
    <location>
        <begin position="242"/>
        <end position="263"/>
    </location>
</feature>
<dbReference type="Pfam" id="PF04193">
    <property type="entry name" value="PQ-loop"/>
    <property type="match status" value="2"/>
</dbReference>
<protein>
    <submittedName>
        <fullName evidence="6">Seven transmembrane protein 1</fullName>
    </submittedName>
    <submittedName>
        <fullName evidence="7">Seven_transmembrane protein 1</fullName>
    </submittedName>
</protein>
<feature type="transmembrane region" description="Helical" evidence="5">
    <location>
        <begin position="91"/>
        <end position="110"/>
    </location>
</feature>
<keyword evidence="3 5" id="KW-1133">Transmembrane helix</keyword>
<feature type="transmembrane region" description="Helical" evidence="5">
    <location>
        <begin position="60"/>
        <end position="85"/>
    </location>
</feature>
<evidence type="ECO:0000256" key="1">
    <source>
        <dbReference type="ARBA" id="ARBA00004141"/>
    </source>
</evidence>
<evidence type="ECO:0000256" key="2">
    <source>
        <dbReference type="ARBA" id="ARBA00022692"/>
    </source>
</evidence>
<dbReference type="FunFam" id="1.20.1280.290:FF:000009">
    <property type="entry name" value="PQ loop repeat family protein"/>
    <property type="match status" value="1"/>
</dbReference>
<keyword evidence="8" id="KW-1185">Reference proteome</keyword>
<evidence type="ECO:0000256" key="3">
    <source>
        <dbReference type="ARBA" id="ARBA00022989"/>
    </source>
</evidence>
<sequence length="308" mass="35335">MICKCAVKPYSYFIATVFGLCIDNNLKWTSFIFGWISICAWLVAYFPQIRMTFLLKKSEAISNFFLASWVTGDVCNAFSVFLIPTLFTQKFLAVFFIIVDFIWVSEHLYFTNTKKKFMPLSTKMGCLELTIYIIIITFLFNDLFIYGAVGHIQLSAYEEKYQLCKEQPEGGKVQMIIGTVFAYTAAVFYISAKPAQILKTKQRKSVEGVSFANIMSTCIGNLTQALSVIVENQDISYLVEKIPFILSFLIPAFLDLISLGQFYTYREKKVSSRVLRVKDYRDTVVTVEMNDIRSDNQLQSNDHSSEMR</sequence>
<feature type="transmembrane region" description="Helical" evidence="5">
    <location>
        <begin position="131"/>
        <end position="153"/>
    </location>
</feature>
<proteinExistence type="predicted"/>
<dbReference type="SMART" id="SM00679">
    <property type="entry name" value="CTNS"/>
    <property type="match status" value="2"/>
</dbReference>
<dbReference type="EMBL" id="CATOUU010000861">
    <property type="protein sequence ID" value="CAI9955237.1"/>
    <property type="molecule type" value="Genomic_DNA"/>
</dbReference>
<dbReference type="GO" id="GO:0015174">
    <property type="term" value="F:basic amino acid transmembrane transporter activity"/>
    <property type="evidence" value="ECO:0007669"/>
    <property type="project" value="TreeGrafter"/>
</dbReference>
<comment type="caution">
    <text evidence="6">The sequence shown here is derived from an EMBL/GenBank/DDBJ whole genome shotgun (WGS) entry which is preliminary data.</text>
</comment>
<dbReference type="EMBL" id="CAXDID020000420">
    <property type="protein sequence ID" value="CAL6089567.1"/>
    <property type="molecule type" value="Genomic_DNA"/>
</dbReference>
<feature type="transmembrane region" description="Helical" evidence="5">
    <location>
        <begin position="28"/>
        <end position="48"/>
    </location>
</feature>
<dbReference type="Gene3D" id="1.20.1280.290">
    <property type="match status" value="2"/>
</dbReference>
<evidence type="ECO:0000313" key="6">
    <source>
        <dbReference type="EMBL" id="CAI9955237.1"/>
    </source>
</evidence>
<gene>
    <name evidence="6" type="ORF">HINF_LOCUS42882</name>
    <name evidence="7" type="ORF">HINF_LOCUS64894</name>
</gene>
<evidence type="ECO:0000313" key="7">
    <source>
        <dbReference type="EMBL" id="CAL6089567.1"/>
    </source>
</evidence>
<name>A0AA86QFC5_9EUKA</name>
<accession>A0AA86QFC5</accession>
<dbReference type="InterPro" id="IPR051415">
    <property type="entry name" value="LAAT-1"/>
</dbReference>
<feature type="transmembrane region" description="Helical" evidence="5">
    <location>
        <begin position="211"/>
        <end position="230"/>
    </location>
</feature>
<feature type="transmembrane region" description="Helical" evidence="5">
    <location>
        <begin position="173"/>
        <end position="190"/>
    </location>
</feature>
<dbReference type="GO" id="GO:0098852">
    <property type="term" value="C:lytic vacuole membrane"/>
    <property type="evidence" value="ECO:0007669"/>
    <property type="project" value="UniProtKB-ARBA"/>
</dbReference>
<reference evidence="7 8" key="2">
    <citation type="submission" date="2024-07" db="EMBL/GenBank/DDBJ databases">
        <authorList>
            <person name="Akdeniz Z."/>
        </authorList>
    </citation>
    <scope>NUCLEOTIDE SEQUENCE [LARGE SCALE GENOMIC DNA]</scope>
</reference>
<organism evidence="6">
    <name type="scientific">Hexamita inflata</name>
    <dbReference type="NCBI Taxonomy" id="28002"/>
    <lineage>
        <taxon>Eukaryota</taxon>
        <taxon>Metamonada</taxon>
        <taxon>Diplomonadida</taxon>
        <taxon>Hexamitidae</taxon>
        <taxon>Hexamitinae</taxon>
        <taxon>Hexamita</taxon>
    </lineage>
</organism>
<dbReference type="PANTHER" id="PTHR16201">
    <property type="entry name" value="SEVEN TRANSMEMBRANE PROTEIN 1-RELATED"/>
    <property type="match status" value="1"/>
</dbReference>
<evidence type="ECO:0000313" key="8">
    <source>
        <dbReference type="Proteomes" id="UP001642409"/>
    </source>
</evidence>
<keyword evidence="2 5" id="KW-0812">Transmembrane</keyword>
<comment type="subcellular location">
    <subcellularLocation>
        <location evidence="1">Membrane</location>
        <topology evidence="1">Multi-pass membrane protein</topology>
    </subcellularLocation>
</comment>
<evidence type="ECO:0000256" key="5">
    <source>
        <dbReference type="SAM" id="Phobius"/>
    </source>
</evidence>
<keyword evidence="4 5" id="KW-0472">Membrane</keyword>
<dbReference type="InterPro" id="IPR006603">
    <property type="entry name" value="PQ-loop_rpt"/>
</dbReference>
<dbReference type="Proteomes" id="UP001642409">
    <property type="component" value="Unassembled WGS sequence"/>
</dbReference>
<reference evidence="6" key="1">
    <citation type="submission" date="2023-06" db="EMBL/GenBank/DDBJ databases">
        <authorList>
            <person name="Kurt Z."/>
        </authorList>
    </citation>
    <scope>NUCLEOTIDE SEQUENCE</scope>
</reference>
<dbReference type="AlphaFoldDB" id="A0AA86QFC5"/>
<evidence type="ECO:0000256" key="4">
    <source>
        <dbReference type="ARBA" id="ARBA00023136"/>
    </source>
</evidence>